<feature type="domain" description="N-acetyltransferase" evidence="2">
    <location>
        <begin position="49"/>
        <end position="209"/>
    </location>
</feature>
<feature type="non-terminal residue" evidence="3">
    <location>
        <position position="387"/>
    </location>
</feature>
<dbReference type="SUPFAM" id="SSF55729">
    <property type="entry name" value="Acyl-CoA N-acyltransferases (Nat)"/>
    <property type="match status" value="1"/>
</dbReference>
<dbReference type="InterPro" id="IPR016181">
    <property type="entry name" value="Acyl_CoA_acyltransferase"/>
</dbReference>
<dbReference type="Gene3D" id="3.40.630.30">
    <property type="match status" value="1"/>
</dbReference>
<organism evidence="3">
    <name type="scientific">marine sediment metagenome</name>
    <dbReference type="NCBI Taxonomy" id="412755"/>
    <lineage>
        <taxon>unclassified sequences</taxon>
        <taxon>metagenomes</taxon>
        <taxon>ecological metagenomes</taxon>
    </lineage>
</organism>
<dbReference type="InterPro" id="IPR009097">
    <property type="entry name" value="Cyclic_Pdiesterase"/>
</dbReference>
<dbReference type="InterPro" id="IPR000182">
    <property type="entry name" value="GNAT_dom"/>
</dbReference>
<dbReference type="Pfam" id="PF00583">
    <property type="entry name" value="Acetyltransf_1"/>
    <property type="match status" value="1"/>
</dbReference>
<feature type="region of interest" description="Disordered" evidence="1">
    <location>
        <begin position="19"/>
        <end position="49"/>
    </location>
</feature>
<feature type="compositionally biased region" description="Basic residues" evidence="1">
    <location>
        <begin position="27"/>
        <end position="36"/>
    </location>
</feature>
<dbReference type="Pfam" id="PF13563">
    <property type="entry name" value="2_5_RNA_ligase2"/>
    <property type="match status" value="1"/>
</dbReference>
<proteinExistence type="predicted"/>
<evidence type="ECO:0000259" key="2">
    <source>
        <dbReference type="PROSITE" id="PS51186"/>
    </source>
</evidence>
<dbReference type="AlphaFoldDB" id="A0A0F9LAI4"/>
<evidence type="ECO:0000256" key="1">
    <source>
        <dbReference type="SAM" id="MobiDB-lite"/>
    </source>
</evidence>
<comment type="caution">
    <text evidence="3">The sequence shown here is derived from an EMBL/GenBank/DDBJ whole genome shotgun (WGS) entry which is preliminary data.</text>
</comment>
<name>A0A0F9LAI4_9ZZZZ</name>
<dbReference type="PROSITE" id="PS51186">
    <property type="entry name" value="GNAT"/>
    <property type="match status" value="1"/>
</dbReference>
<dbReference type="GO" id="GO:0016747">
    <property type="term" value="F:acyltransferase activity, transferring groups other than amino-acyl groups"/>
    <property type="evidence" value="ECO:0007669"/>
    <property type="project" value="InterPro"/>
</dbReference>
<dbReference type="CDD" id="cd04301">
    <property type="entry name" value="NAT_SF"/>
    <property type="match status" value="1"/>
</dbReference>
<reference evidence="3" key="1">
    <citation type="journal article" date="2015" name="Nature">
        <title>Complex archaea that bridge the gap between prokaryotes and eukaryotes.</title>
        <authorList>
            <person name="Spang A."/>
            <person name="Saw J.H."/>
            <person name="Jorgensen S.L."/>
            <person name="Zaremba-Niedzwiedzka K."/>
            <person name="Martijn J."/>
            <person name="Lind A.E."/>
            <person name="van Eijk R."/>
            <person name="Schleper C."/>
            <person name="Guy L."/>
            <person name="Ettema T.J."/>
        </authorList>
    </citation>
    <scope>NUCLEOTIDE SEQUENCE</scope>
</reference>
<dbReference type="SUPFAM" id="SSF55144">
    <property type="entry name" value="LigT-like"/>
    <property type="match status" value="1"/>
</dbReference>
<protein>
    <recommendedName>
        <fullName evidence="2">N-acetyltransferase domain-containing protein</fullName>
    </recommendedName>
</protein>
<dbReference type="EMBL" id="LAZR01012893">
    <property type="protein sequence ID" value="KKM24590.1"/>
    <property type="molecule type" value="Genomic_DNA"/>
</dbReference>
<gene>
    <name evidence="3" type="ORF">LCGC14_1603520</name>
</gene>
<evidence type="ECO:0000313" key="3">
    <source>
        <dbReference type="EMBL" id="KKM24590.1"/>
    </source>
</evidence>
<sequence>MNHVVKTRLNRQKPIKIVIKGGAGSGHHGHRGRPGKRGGSLPGSGSTKVDILPFSPDDPYILEDMGYEDDPYDLAEQADDIAKETGIYISSDKNLTFMAVGEDGKVKGAVYASVTPEAYSFDTVVDPKSQGQGIGSQLIDQAIGDFRENQEWYPDLVMEIDAVNPLVIPMMEKRGAKITNQVPGHTLMELKEHEGMMVAWFLPMALSRAIHSEQTAGTFPSGSAIEKPEDYHITIVYMKDRGKLAKVKSIVERITKKYRPFRLDITGNTERFEEVEDGTVDAIYASIQSETLHKFRDELVKALGDGVSTHGDGYTPHITLAYVPTGSEDKAKVIPINITVGEVHLAVGDEVYRYPLSGYYKQIIVKGGPGSGHRGHSGRPGKVGGSL</sequence>
<dbReference type="Gene3D" id="3.90.1140.10">
    <property type="entry name" value="Cyclic phosphodiesterase"/>
    <property type="match status" value="1"/>
</dbReference>
<accession>A0A0F9LAI4</accession>